<protein>
    <submittedName>
        <fullName evidence="2">Peptidoglycan-binding protein</fullName>
    </submittedName>
</protein>
<dbReference type="InterPro" id="IPR036366">
    <property type="entry name" value="PGBDSf"/>
</dbReference>
<evidence type="ECO:0000259" key="1">
    <source>
        <dbReference type="Pfam" id="PF01471"/>
    </source>
</evidence>
<sequence length="360" mass="40782">MFSDSSEQGYVLVLGNIFQYKPTLKLGSSGSEVVELQKLLLRWKALLGNRQAERQFHNSKLHKGKFDRAMKMLVEEFQEVMFLPVNGVVDIYTWQALYAGSPIHLPKLKRGSKGEIVKALQKALLKTGDYLYDSPIDGVFTSVTEWAVRHFQRRIGITVDGIVGFETWDTLSKILLAVAHQHLPVVRSIDLSQIWYVLSENSRDLALERAIVRSLSSETNLTRYYYNRVDLNNDGKYEVIVYLVNANASNTKEYPILIFQPEGKGYRLVSHLGYGAAPIIVTEQTSYGWKDIVIHSKHQGESNYWFAQFDGEQYLGGAHSGLSYEVPSNVSISGMAYIADEITLDSGLELENYHADTWLE</sequence>
<dbReference type="InterPro" id="IPR036365">
    <property type="entry name" value="PGBD-like_sf"/>
</dbReference>
<feature type="domain" description="Peptidoglycan binding-like" evidence="1">
    <location>
        <begin position="114"/>
        <end position="171"/>
    </location>
</feature>
<dbReference type="RefSeq" id="WP_413279262.1">
    <property type="nucleotide sequence ID" value="NZ_JBHFNT010000191.1"/>
</dbReference>
<dbReference type="SUPFAM" id="SSF47090">
    <property type="entry name" value="PGBD-like"/>
    <property type="match status" value="2"/>
</dbReference>
<dbReference type="Gene3D" id="1.10.101.10">
    <property type="entry name" value="PGBD-like superfamily/PGBD"/>
    <property type="match status" value="2"/>
</dbReference>
<reference evidence="2 3" key="1">
    <citation type="submission" date="2024-09" db="EMBL/GenBank/DDBJ databases">
        <title>Floridaenema gen nov. (Aerosakkonemataceae, Aerosakkonematales ord. nov., Cyanobacteria) from benthic tropical and subtropical fresh waters, with the description of four new species.</title>
        <authorList>
            <person name="Moretto J.A."/>
            <person name="Berthold D.E."/>
            <person name="Lefler F.W."/>
            <person name="Huang I.-S."/>
            <person name="Laughinghouse H. IV."/>
        </authorList>
    </citation>
    <scope>NUCLEOTIDE SEQUENCE [LARGE SCALE GENOMIC DNA]</scope>
    <source>
        <strain evidence="2 3">BLCC-F167</strain>
    </source>
</reference>
<accession>A0ABV4WP90</accession>
<evidence type="ECO:0000313" key="3">
    <source>
        <dbReference type="Proteomes" id="UP001576780"/>
    </source>
</evidence>
<keyword evidence="3" id="KW-1185">Reference proteome</keyword>
<evidence type="ECO:0000313" key="2">
    <source>
        <dbReference type="EMBL" id="MFB2836899.1"/>
    </source>
</evidence>
<dbReference type="EMBL" id="JBHFNT010000191">
    <property type="protein sequence ID" value="MFB2836899.1"/>
    <property type="molecule type" value="Genomic_DNA"/>
</dbReference>
<dbReference type="Proteomes" id="UP001576780">
    <property type="component" value="Unassembled WGS sequence"/>
</dbReference>
<name>A0ABV4WP90_9CYAN</name>
<comment type="caution">
    <text evidence="2">The sequence shown here is derived from an EMBL/GenBank/DDBJ whole genome shotgun (WGS) entry which is preliminary data.</text>
</comment>
<organism evidence="2 3">
    <name type="scientific">Floridaenema evergladense BLCC-F167</name>
    <dbReference type="NCBI Taxonomy" id="3153639"/>
    <lineage>
        <taxon>Bacteria</taxon>
        <taxon>Bacillati</taxon>
        <taxon>Cyanobacteriota</taxon>
        <taxon>Cyanophyceae</taxon>
        <taxon>Oscillatoriophycideae</taxon>
        <taxon>Aerosakkonematales</taxon>
        <taxon>Aerosakkonemataceae</taxon>
        <taxon>Floridanema</taxon>
        <taxon>Floridanema evergladense</taxon>
    </lineage>
</organism>
<feature type="domain" description="Peptidoglycan binding-like" evidence="1">
    <location>
        <begin position="29"/>
        <end position="97"/>
    </location>
</feature>
<dbReference type="InterPro" id="IPR002477">
    <property type="entry name" value="Peptidoglycan-bd-like"/>
</dbReference>
<proteinExistence type="predicted"/>
<gene>
    <name evidence="2" type="ORF">ACE1CA_20435</name>
</gene>
<dbReference type="Pfam" id="PF01471">
    <property type="entry name" value="PG_binding_1"/>
    <property type="match status" value="2"/>
</dbReference>